<sequence>SASKVKKLSVDWPAGVVTICLGDTKDIRFRGSGADDE</sequence>
<dbReference type="EMBL" id="AMCI01004997">
    <property type="protein sequence ID" value="EJW96988.1"/>
    <property type="molecule type" value="Genomic_DNA"/>
</dbReference>
<protein>
    <submittedName>
        <fullName evidence="1">Uncharacterized protein</fullName>
    </submittedName>
</protein>
<accession>J9FR59</accession>
<proteinExistence type="predicted"/>
<organism evidence="1">
    <name type="scientific">gut metagenome</name>
    <dbReference type="NCBI Taxonomy" id="749906"/>
    <lineage>
        <taxon>unclassified sequences</taxon>
        <taxon>metagenomes</taxon>
        <taxon>organismal metagenomes</taxon>
    </lineage>
</organism>
<feature type="non-terminal residue" evidence="1">
    <location>
        <position position="1"/>
    </location>
</feature>
<evidence type="ECO:0000313" key="1">
    <source>
        <dbReference type="EMBL" id="EJW96988.1"/>
    </source>
</evidence>
<name>J9FR59_9ZZZZ</name>
<dbReference type="AlphaFoldDB" id="J9FR59"/>
<gene>
    <name evidence="1" type="ORF">EVA_14907</name>
</gene>
<comment type="caution">
    <text evidence="1">The sequence shown here is derived from an EMBL/GenBank/DDBJ whole genome shotgun (WGS) entry which is preliminary data.</text>
</comment>
<reference evidence="1" key="1">
    <citation type="journal article" date="2012" name="PLoS ONE">
        <title>Gene sets for utilization of primary and secondary nutrition supplies in the distal gut of endangered iberian lynx.</title>
        <authorList>
            <person name="Alcaide M."/>
            <person name="Messina E."/>
            <person name="Richter M."/>
            <person name="Bargiela R."/>
            <person name="Peplies J."/>
            <person name="Huws S.A."/>
            <person name="Newbold C.J."/>
            <person name="Golyshin P.N."/>
            <person name="Simon M.A."/>
            <person name="Lopez G."/>
            <person name="Yakimov M.M."/>
            <person name="Ferrer M."/>
        </authorList>
    </citation>
    <scope>NUCLEOTIDE SEQUENCE</scope>
</reference>